<reference evidence="2" key="1">
    <citation type="submission" date="2016-06" db="EMBL/GenBank/DDBJ databases">
        <title>Parallel loss of symbiosis genes in relatives of nitrogen-fixing non-legume Parasponia.</title>
        <authorList>
            <person name="Van Velzen R."/>
            <person name="Holmer R."/>
            <person name="Bu F."/>
            <person name="Rutten L."/>
            <person name="Van Zeijl A."/>
            <person name="Liu W."/>
            <person name="Santuari L."/>
            <person name="Cao Q."/>
            <person name="Sharma T."/>
            <person name="Shen D."/>
            <person name="Roswanjaya Y."/>
            <person name="Wardhani T."/>
            <person name="Kalhor M.S."/>
            <person name="Jansen J."/>
            <person name="Van den Hoogen J."/>
            <person name="Gungor B."/>
            <person name="Hartog M."/>
            <person name="Hontelez J."/>
            <person name="Verver J."/>
            <person name="Yang W.-C."/>
            <person name="Schijlen E."/>
            <person name="Repin R."/>
            <person name="Schilthuizen M."/>
            <person name="Schranz E."/>
            <person name="Heidstra R."/>
            <person name="Miyata K."/>
            <person name="Fedorova E."/>
            <person name="Kohlen W."/>
            <person name="Bisseling T."/>
            <person name="Smit S."/>
            <person name="Geurts R."/>
        </authorList>
    </citation>
    <scope>NUCLEOTIDE SEQUENCE [LARGE SCALE GENOMIC DNA]</scope>
    <source>
        <strain evidence="2">cv. WU1-14</strain>
    </source>
</reference>
<dbReference type="OrthoDB" id="5588846at2759"/>
<accession>A0A2P5CTZ8</accession>
<name>A0A2P5CTZ8_PARAD</name>
<sequence length="67" mass="7970">MLLTFNYCSYLSSRVKRYLFLLNLQIEKIVLFLLEQHGLLASTLSRLKEQYNAVYSSQMEEQLEYVS</sequence>
<gene>
    <name evidence="1" type="ORF">PanWU01x14_124100</name>
</gene>
<evidence type="ECO:0000313" key="1">
    <source>
        <dbReference type="EMBL" id="PON64533.1"/>
    </source>
</evidence>
<dbReference type="AlphaFoldDB" id="A0A2P5CTZ8"/>
<dbReference type="EMBL" id="JXTB01000095">
    <property type="protein sequence ID" value="PON64533.1"/>
    <property type="molecule type" value="Genomic_DNA"/>
</dbReference>
<keyword evidence="2" id="KW-1185">Reference proteome</keyword>
<protein>
    <submittedName>
        <fullName evidence="1">Uncharacterized protein</fullName>
    </submittedName>
</protein>
<comment type="caution">
    <text evidence="1">The sequence shown here is derived from an EMBL/GenBank/DDBJ whole genome shotgun (WGS) entry which is preliminary data.</text>
</comment>
<proteinExistence type="predicted"/>
<evidence type="ECO:0000313" key="2">
    <source>
        <dbReference type="Proteomes" id="UP000237105"/>
    </source>
</evidence>
<dbReference type="Proteomes" id="UP000237105">
    <property type="component" value="Unassembled WGS sequence"/>
</dbReference>
<organism evidence="1 2">
    <name type="scientific">Parasponia andersonii</name>
    <name type="common">Sponia andersonii</name>
    <dbReference type="NCBI Taxonomy" id="3476"/>
    <lineage>
        <taxon>Eukaryota</taxon>
        <taxon>Viridiplantae</taxon>
        <taxon>Streptophyta</taxon>
        <taxon>Embryophyta</taxon>
        <taxon>Tracheophyta</taxon>
        <taxon>Spermatophyta</taxon>
        <taxon>Magnoliopsida</taxon>
        <taxon>eudicotyledons</taxon>
        <taxon>Gunneridae</taxon>
        <taxon>Pentapetalae</taxon>
        <taxon>rosids</taxon>
        <taxon>fabids</taxon>
        <taxon>Rosales</taxon>
        <taxon>Cannabaceae</taxon>
        <taxon>Parasponia</taxon>
    </lineage>
</organism>
<feature type="non-terminal residue" evidence="1">
    <location>
        <position position="67"/>
    </location>
</feature>